<organism evidence="1 2">
    <name type="scientific">Porites evermanni</name>
    <dbReference type="NCBI Taxonomy" id="104178"/>
    <lineage>
        <taxon>Eukaryota</taxon>
        <taxon>Metazoa</taxon>
        <taxon>Cnidaria</taxon>
        <taxon>Anthozoa</taxon>
        <taxon>Hexacorallia</taxon>
        <taxon>Scleractinia</taxon>
        <taxon>Fungiina</taxon>
        <taxon>Poritidae</taxon>
        <taxon>Porites</taxon>
    </lineage>
</organism>
<sequence length="110" mass="12238">MQDCHAPNILPYKTLSKFIKTVDIGDVKDLREFCMEAGFNPVSGVYRSLKPLLVQLATSTSTSTLFSIFYIKTNDTLLCLHWFNEEVGVFYVAVGADGAPFDKDDTATAY</sequence>
<comment type="caution">
    <text evidence="1">The sequence shown here is derived from an EMBL/GenBank/DDBJ whole genome shotgun (WGS) entry which is preliminary data.</text>
</comment>
<proteinExistence type="predicted"/>
<protein>
    <submittedName>
        <fullName evidence="1">Uncharacterized protein</fullName>
    </submittedName>
</protein>
<keyword evidence="2" id="KW-1185">Reference proteome</keyword>
<accession>A0ABN8MBP1</accession>
<evidence type="ECO:0000313" key="2">
    <source>
        <dbReference type="Proteomes" id="UP001159427"/>
    </source>
</evidence>
<gene>
    <name evidence="1" type="ORF">PEVE_00027120</name>
</gene>
<dbReference type="EMBL" id="CALNXI010000370">
    <property type="protein sequence ID" value="CAH3025764.1"/>
    <property type="molecule type" value="Genomic_DNA"/>
</dbReference>
<dbReference type="Proteomes" id="UP001159427">
    <property type="component" value="Unassembled WGS sequence"/>
</dbReference>
<reference evidence="1 2" key="1">
    <citation type="submission" date="2022-05" db="EMBL/GenBank/DDBJ databases">
        <authorList>
            <consortium name="Genoscope - CEA"/>
            <person name="William W."/>
        </authorList>
    </citation>
    <scope>NUCLEOTIDE SEQUENCE [LARGE SCALE GENOMIC DNA]</scope>
</reference>
<name>A0ABN8MBP1_9CNID</name>
<evidence type="ECO:0000313" key="1">
    <source>
        <dbReference type="EMBL" id="CAH3025764.1"/>
    </source>
</evidence>